<gene>
    <name evidence="1" type="ORF">Hypma_000223</name>
</gene>
<dbReference type="Proteomes" id="UP000076154">
    <property type="component" value="Unassembled WGS sequence"/>
</dbReference>
<evidence type="ECO:0000313" key="1">
    <source>
        <dbReference type="EMBL" id="RDB18512.1"/>
    </source>
</evidence>
<evidence type="ECO:0000313" key="2">
    <source>
        <dbReference type="Proteomes" id="UP000076154"/>
    </source>
</evidence>
<name>A0A369JAZ3_HYPMA</name>
<keyword evidence="2" id="KW-1185">Reference proteome</keyword>
<dbReference type="AlphaFoldDB" id="A0A369JAZ3"/>
<protein>
    <submittedName>
        <fullName evidence="1">Uncharacterized protein</fullName>
    </submittedName>
</protein>
<proteinExistence type="predicted"/>
<reference evidence="1" key="1">
    <citation type="submission" date="2018-04" db="EMBL/GenBank/DDBJ databases">
        <title>Whole genome sequencing of Hypsizygus marmoreus.</title>
        <authorList>
            <person name="Choi I.-G."/>
            <person name="Min B."/>
            <person name="Kim J.-G."/>
            <person name="Kim S."/>
            <person name="Oh Y.-L."/>
            <person name="Kong W.-S."/>
            <person name="Park H."/>
            <person name="Jeong J."/>
            <person name="Song E.-S."/>
        </authorList>
    </citation>
    <scope>NUCLEOTIDE SEQUENCE [LARGE SCALE GENOMIC DNA]</scope>
    <source>
        <strain evidence="1">51987-8</strain>
    </source>
</reference>
<dbReference type="OrthoDB" id="3053737at2759"/>
<dbReference type="InParanoid" id="A0A369JAZ3"/>
<organism evidence="1 2">
    <name type="scientific">Hypsizygus marmoreus</name>
    <name type="common">White beech mushroom</name>
    <name type="synonym">Agaricus marmoreus</name>
    <dbReference type="NCBI Taxonomy" id="39966"/>
    <lineage>
        <taxon>Eukaryota</taxon>
        <taxon>Fungi</taxon>
        <taxon>Dikarya</taxon>
        <taxon>Basidiomycota</taxon>
        <taxon>Agaricomycotina</taxon>
        <taxon>Agaricomycetes</taxon>
        <taxon>Agaricomycetidae</taxon>
        <taxon>Agaricales</taxon>
        <taxon>Tricholomatineae</taxon>
        <taxon>Lyophyllaceae</taxon>
        <taxon>Hypsizygus</taxon>
    </lineage>
</organism>
<comment type="caution">
    <text evidence="1">The sequence shown here is derived from an EMBL/GenBank/DDBJ whole genome shotgun (WGS) entry which is preliminary data.</text>
</comment>
<accession>A0A369JAZ3</accession>
<dbReference type="STRING" id="39966.A0A369JAZ3"/>
<sequence length="91" mass="10711">MIIADQYYCHAVELQMATWVERWQAHWEIKQVEFLWCIHSFIKMQQVWINLADSHAILEHIAYAQQKAAMYTRTARDAQAKFSATGQSPRA</sequence>
<dbReference type="EMBL" id="LUEZ02000101">
    <property type="protein sequence ID" value="RDB18512.1"/>
    <property type="molecule type" value="Genomic_DNA"/>
</dbReference>